<dbReference type="STRING" id="50429.A0A2B4SUH7"/>
<accession>A0A2B4SUH7</accession>
<proteinExistence type="predicted"/>
<dbReference type="PANTHER" id="PTHR10404:SF77">
    <property type="entry name" value="GLUTAMATE CARBOXYPEPTIDASE 2 HOMOLOG"/>
    <property type="match status" value="1"/>
</dbReference>
<comment type="caution">
    <text evidence="2">The sequence shown here is derived from an EMBL/GenBank/DDBJ whole genome shotgun (WGS) entry which is preliminary data.</text>
</comment>
<evidence type="ECO:0000313" key="2">
    <source>
        <dbReference type="EMBL" id="PFX32137.1"/>
    </source>
</evidence>
<dbReference type="InterPro" id="IPR036757">
    <property type="entry name" value="TFR-like_dimer_dom_sf"/>
</dbReference>
<keyword evidence="3" id="KW-1185">Reference proteome</keyword>
<name>A0A2B4SUH7_STYPI</name>
<dbReference type="Gene3D" id="1.20.930.40">
    <property type="entry name" value="Transferrin receptor-like, dimerisation domain"/>
    <property type="match status" value="1"/>
</dbReference>
<dbReference type="Proteomes" id="UP000225706">
    <property type="component" value="Unassembled WGS sequence"/>
</dbReference>
<evidence type="ECO:0000313" key="3">
    <source>
        <dbReference type="Proteomes" id="UP000225706"/>
    </source>
</evidence>
<dbReference type="OrthoDB" id="5841748at2759"/>
<reference evidence="3" key="1">
    <citation type="journal article" date="2017" name="bioRxiv">
        <title>Comparative analysis of the genomes of Stylophora pistillata and Acropora digitifera provides evidence for extensive differences between species of corals.</title>
        <authorList>
            <person name="Voolstra C.R."/>
            <person name="Li Y."/>
            <person name="Liew Y.J."/>
            <person name="Baumgarten S."/>
            <person name="Zoccola D."/>
            <person name="Flot J.-F."/>
            <person name="Tambutte S."/>
            <person name="Allemand D."/>
            <person name="Aranda M."/>
        </authorList>
    </citation>
    <scope>NUCLEOTIDE SEQUENCE [LARGE SCALE GENOMIC DNA]</scope>
</reference>
<dbReference type="Pfam" id="PF04253">
    <property type="entry name" value="TFR_dimer"/>
    <property type="match status" value="1"/>
</dbReference>
<gene>
    <name evidence="2" type="primary">NAALAD2</name>
    <name evidence="2" type="ORF">AWC38_SpisGene3103</name>
</gene>
<dbReference type="AlphaFoldDB" id="A0A2B4SUH7"/>
<dbReference type="EMBL" id="LSMT01000027">
    <property type="protein sequence ID" value="PFX32137.1"/>
    <property type="molecule type" value="Genomic_DNA"/>
</dbReference>
<dbReference type="SUPFAM" id="SSF53187">
    <property type="entry name" value="Zn-dependent exopeptidases"/>
    <property type="match status" value="1"/>
</dbReference>
<dbReference type="SUPFAM" id="SSF47672">
    <property type="entry name" value="Transferrin receptor-like dimerisation domain"/>
    <property type="match status" value="1"/>
</dbReference>
<dbReference type="GO" id="GO:0004180">
    <property type="term" value="F:carboxypeptidase activity"/>
    <property type="evidence" value="ECO:0007669"/>
    <property type="project" value="TreeGrafter"/>
</dbReference>
<organism evidence="2 3">
    <name type="scientific">Stylophora pistillata</name>
    <name type="common">Smooth cauliflower coral</name>
    <dbReference type="NCBI Taxonomy" id="50429"/>
    <lineage>
        <taxon>Eukaryota</taxon>
        <taxon>Metazoa</taxon>
        <taxon>Cnidaria</taxon>
        <taxon>Anthozoa</taxon>
        <taxon>Hexacorallia</taxon>
        <taxon>Scleractinia</taxon>
        <taxon>Astrocoeniina</taxon>
        <taxon>Pocilloporidae</taxon>
        <taxon>Stylophora</taxon>
    </lineage>
</organism>
<protein>
    <submittedName>
        <fullName evidence="2">N-acetylated-alpha-linked acidic dipeptidase 2</fullName>
    </submittedName>
</protein>
<dbReference type="InterPro" id="IPR007365">
    <property type="entry name" value="TFR-like_dimer_dom"/>
</dbReference>
<feature type="domain" description="Transferrin receptor-like dimerisation" evidence="1">
    <location>
        <begin position="115"/>
        <end position="224"/>
    </location>
</feature>
<sequence>MLPHTAHLRSSSITILNSKHQREPTILSLPRGGFLTLGPNVDQQESLETKPIYNVIGQIRGTVEPDRYVLMGNHRDAWVFGVADPISGYGESLQPKAILLEKNAKLWAHNVSTVAFSRAVRSFAKVLRQFESGRLKEKPENYHILNDQMMQVEKAFIQTVEVNDWKLSRHVIYGLNDENLYGDLYFPRVHYAMIKAKKSGDWKLVEKEISLLTEALTSAANILKPI</sequence>
<dbReference type="PANTHER" id="PTHR10404">
    <property type="entry name" value="N-ACETYLATED-ALPHA-LINKED ACIDIC DIPEPTIDASE"/>
    <property type="match status" value="1"/>
</dbReference>
<dbReference type="Gene3D" id="3.40.630.10">
    <property type="entry name" value="Zn peptidases"/>
    <property type="match status" value="1"/>
</dbReference>
<evidence type="ECO:0000259" key="1">
    <source>
        <dbReference type="Pfam" id="PF04253"/>
    </source>
</evidence>
<dbReference type="InterPro" id="IPR039373">
    <property type="entry name" value="Peptidase_M28B"/>
</dbReference>